<proteinExistence type="predicted"/>
<protein>
    <submittedName>
        <fullName evidence="2">Uncharacterized protein</fullName>
    </submittedName>
</protein>
<name>A0A9P4INW7_9PEZI</name>
<dbReference type="EMBL" id="ML978123">
    <property type="protein sequence ID" value="KAF2101566.1"/>
    <property type="molecule type" value="Genomic_DNA"/>
</dbReference>
<keyword evidence="3" id="KW-1185">Reference proteome</keyword>
<sequence length="167" mass="17994">MGFTPTSIVRWVSWVPWGYFGFSAITMYTTIKGHDELKVAPYPSNLFTGQALAGIVGVLGIAWCFIAFAVDGFLWVNSFGKSGSSPAFTIISLIIDTTFSGCLLAAAAIQATYLPGTLSGCSSAESSDLFHAVGKLEKKSPHQACEDFVTVWIWTIVMGYAFRILSV</sequence>
<keyword evidence="1" id="KW-0472">Membrane</keyword>
<evidence type="ECO:0000313" key="2">
    <source>
        <dbReference type="EMBL" id="KAF2101566.1"/>
    </source>
</evidence>
<dbReference type="Proteomes" id="UP000799772">
    <property type="component" value="Unassembled WGS sequence"/>
</dbReference>
<feature type="transmembrane region" description="Helical" evidence="1">
    <location>
        <begin position="51"/>
        <end position="76"/>
    </location>
</feature>
<comment type="caution">
    <text evidence="2">The sequence shown here is derived from an EMBL/GenBank/DDBJ whole genome shotgun (WGS) entry which is preliminary data.</text>
</comment>
<keyword evidence="1" id="KW-0812">Transmembrane</keyword>
<keyword evidence="1" id="KW-1133">Transmembrane helix</keyword>
<accession>A0A9P4INW7</accession>
<organism evidence="2 3">
    <name type="scientific">Rhizodiscina lignyota</name>
    <dbReference type="NCBI Taxonomy" id="1504668"/>
    <lineage>
        <taxon>Eukaryota</taxon>
        <taxon>Fungi</taxon>
        <taxon>Dikarya</taxon>
        <taxon>Ascomycota</taxon>
        <taxon>Pezizomycotina</taxon>
        <taxon>Dothideomycetes</taxon>
        <taxon>Pleosporomycetidae</taxon>
        <taxon>Aulographales</taxon>
        <taxon>Rhizodiscinaceae</taxon>
        <taxon>Rhizodiscina</taxon>
    </lineage>
</organism>
<dbReference type="OrthoDB" id="4191440at2759"/>
<gene>
    <name evidence="2" type="ORF">NA57DRAFT_53521</name>
</gene>
<feature type="transmembrane region" description="Helical" evidence="1">
    <location>
        <begin position="12"/>
        <end position="31"/>
    </location>
</feature>
<feature type="transmembrane region" description="Helical" evidence="1">
    <location>
        <begin position="148"/>
        <end position="165"/>
    </location>
</feature>
<feature type="transmembrane region" description="Helical" evidence="1">
    <location>
        <begin position="88"/>
        <end position="109"/>
    </location>
</feature>
<evidence type="ECO:0000256" key="1">
    <source>
        <dbReference type="SAM" id="Phobius"/>
    </source>
</evidence>
<dbReference type="AlphaFoldDB" id="A0A9P4INW7"/>
<evidence type="ECO:0000313" key="3">
    <source>
        <dbReference type="Proteomes" id="UP000799772"/>
    </source>
</evidence>
<reference evidence="2" key="1">
    <citation type="journal article" date="2020" name="Stud. Mycol.">
        <title>101 Dothideomycetes genomes: a test case for predicting lifestyles and emergence of pathogens.</title>
        <authorList>
            <person name="Haridas S."/>
            <person name="Albert R."/>
            <person name="Binder M."/>
            <person name="Bloem J."/>
            <person name="Labutti K."/>
            <person name="Salamov A."/>
            <person name="Andreopoulos B."/>
            <person name="Baker S."/>
            <person name="Barry K."/>
            <person name="Bills G."/>
            <person name="Bluhm B."/>
            <person name="Cannon C."/>
            <person name="Castanera R."/>
            <person name="Culley D."/>
            <person name="Daum C."/>
            <person name="Ezra D."/>
            <person name="Gonzalez J."/>
            <person name="Henrissat B."/>
            <person name="Kuo A."/>
            <person name="Liang C."/>
            <person name="Lipzen A."/>
            <person name="Lutzoni F."/>
            <person name="Magnuson J."/>
            <person name="Mondo S."/>
            <person name="Nolan M."/>
            <person name="Ohm R."/>
            <person name="Pangilinan J."/>
            <person name="Park H.-J."/>
            <person name="Ramirez L."/>
            <person name="Alfaro M."/>
            <person name="Sun H."/>
            <person name="Tritt A."/>
            <person name="Yoshinaga Y."/>
            <person name="Zwiers L.-H."/>
            <person name="Turgeon B."/>
            <person name="Goodwin S."/>
            <person name="Spatafora J."/>
            <person name="Crous P."/>
            <person name="Grigoriev I."/>
        </authorList>
    </citation>
    <scope>NUCLEOTIDE SEQUENCE</scope>
    <source>
        <strain evidence="2">CBS 133067</strain>
    </source>
</reference>